<dbReference type="AlphaFoldDB" id="E5B605"/>
<dbReference type="Pfam" id="PF04303">
    <property type="entry name" value="PrpF"/>
    <property type="match status" value="1"/>
</dbReference>
<dbReference type="InterPro" id="IPR007400">
    <property type="entry name" value="PrpF-like"/>
</dbReference>
<protein>
    <submittedName>
        <fullName evidence="3">Uncharacterized protein ybhH</fullName>
    </submittedName>
</protein>
<evidence type="ECO:0000256" key="2">
    <source>
        <dbReference type="ARBA" id="ARBA00023235"/>
    </source>
</evidence>
<dbReference type="SUPFAM" id="SSF54506">
    <property type="entry name" value="Diaminopimelate epimerase-like"/>
    <property type="match status" value="2"/>
</dbReference>
<name>E5B605_ERWAM</name>
<keyword evidence="2" id="KW-0413">Isomerase</keyword>
<organism evidence="3">
    <name type="scientific">Erwinia amylovora ATCC BAA-2158</name>
    <dbReference type="NCBI Taxonomy" id="889211"/>
    <lineage>
        <taxon>Bacteria</taxon>
        <taxon>Pseudomonadati</taxon>
        <taxon>Pseudomonadota</taxon>
        <taxon>Gammaproteobacteria</taxon>
        <taxon>Enterobacterales</taxon>
        <taxon>Erwiniaceae</taxon>
        <taxon>Erwinia</taxon>
    </lineage>
</organism>
<comment type="similarity">
    <text evidence="1">Belongs to the PrpF family.</text>
</comment>
<evidence type="ECO:0000313" key="3">
    <source>
        <dbReference type="EMBL" id="CBX80825.1"/>
    </source>
</evidence>
<dbReference type="EMBL" id="FR719191">
    <property type="protein sequence ID" value="CBX80825.1"/>
    <property type="molecule type" value="Genomic_DNA"/>
</dbReference>
<dbReference type="NCBIfam" id="NF033377">
    <property type="entry name" value="OMA_tautomer"/>
    <property type="match status" value="1"/>
</dbReference>
<dbReference type="PANTHER" id="PTHR43709">
    <property type="entry name" value="ACONITATE ISOMERASE-RELATED"/>
    <property type="match status" value="1"/>
</dbReference>
<evidence type="ECO:0000256" key="1">
    <source>
        <dbReference type="ARBA" id="ARBA00007673"/>
    </source>
</evidence>
<dbReference type="GO" id="GO:0016853">
    <property type="term" value="F:isomerase activity"/>
    <property type="evidence" value="ECO:0007669"/>
    <property type="project" value="UniProtKB-KW"/>
</dbReference>
<accession>E5B605</accession>
<gene>
    <name evidence="3" type="ORF">EAIL5_2005</name>
</gene>
<proteinExistence type="inferred from homology"/>
<dbReference type="Gene3D" id="3.10.310.10">
    <property type="entry name" value="Diaminopimelate Epimerase, Chain A, domain 1"/>
    <property type="match status" value="2"/>
</dbReference>
<dbReference type="PANTHER" id="PTHR43709:SF3">
    <property type="entry name" value="ISOMERASE YBHH-RELATED"/>
    <property type="match status" value="1"/>
</dbReference>
<reference evidence="3" key="1">
    <citation type="journal article" date="2011" name="J. Bacteriol.">
        <title>Genome Sequence of an Erwinia amylovora Strain with Pathogenicity Restricted to Rubus Plants.</title>
        <authorList>
            <person name="Powney R."/>
            <person name="Smits T.H."/>
            <person name="Sawbridge T."/>
            <person name="Frey B."/>
            <person name="Blom J."/>
            <person name="Frey J.E."/>
            <person name="Plummer K.M."/>
            <person name="Beer S.V."/>
            <person name="Luck J."/>
            <person name="Duffy B."/>
            <person name="Rodoni B."/>
        </authorList>
    </citation>
    <scope>NUCLEOTIDE SEQUENCE</scope>
    <source>
        <strain evidence="3">ATCC BAA-2158</strain>
    </source>
</reference>
<sequence>MCRWCAPGSWFGPVMLSSPTTMAWWWWRGNRPQQWPPAPVSAASGKKANASAWPTANWGWISIRCARVWQRKGCAMSTTLKVGRNNMRQRRIPCLLMRGGTSKAACFLAADLPQDPGLRDRVLLAVMGSPDIRQIDGLGGADPLTSKVAIVQPSTRADADVDYLFAQVDVDVAHVDYGQNCGNILAAMGPFALERGLVSAQGERSAIRIFMQNTGQIAVAEFATPHGQMDYDGELKIDGVPRSAAEIVLNFQNIAGSSCGALLPTGQARDRIDHIEVTCIDNGMPVVLVRADSLGRSGYESREQLDADEALKSRLESIRLQAGPRMNLGDVSQRTVPKMTLLAEPRNGGAISSRTFIPHRCHASIGVFGAVSVATACLIPGSVAHRLARTGSENSQRLSVEHPGGEFSVQLQRDHAGQLAGCGLLRTARLIFAGEVLIPGSVWPISAE</sequence>
<dbReference type="InterPro" id="IPR047687">
    <property type="entry name" value="OMA_tautomer-like"/>
</dbReference>